<comment type="caution">
    <text evidence="1">The sequence shown here is derived from an EMBL/GenBank/DDBJ whole genome shotgun (WGS) entry which is preliminary data.</text>
</comment>
<dbReference type="STRING" id="1454373.ACMU_16960"/>
<dbReference type="EMBL" id="JFKE01000006">
    <property type="protein sequence ID" value="KAJ54804.1"/>
    <property type="molecule type" value="Genomic_DNA"/>
</dbReference>
<keyword evidence="2" id="KW-1185">Reference proteome</keyword>
<reference evidence="1 2" key="1">
    <citation type="submission" date="2014-03" db="EMBL/GenBank/DDBJ databases">
        <title>Draft Genome Sequence of Actibacterium mucosum KCTC 23349, a Marine Alphaproteobacterium with Complex Ionic Requirements Isolated from Mediterranean Seawater at Malvarrosa Beach, Valencia, Spain.</title>
        <authorList>
            <person name="Arahal D.R."/>
            <person name="Shao Z."/>
            <person name="Lai Q."/>
            <person name="Pujalte M.J."/>
        </authorList>
    </citation>
    <scope>NUCLEOTIDE SEQUENCE [LARGE SCALE GENOMIC DNA]</scope>
    <source>
        <strain evidence="1 2">KCTC 23349</strain>
    </source>
</reference>
<accession>A0A037ZE80</accession>
<proteinExistence type="predicted"/>
<dbReference type="Proteomes" id="UP000026249">
    <property type="component" value="Unassembled WGS sequence"/>
</dbReference>
<organism evidence="1 2">
    <name type="scientific">Actibacterium mucosum KCTC 23349</name>
    <dbReference type="NCBI Taxonomy" id="1454373"/>
    <lineage>
        <taxon>Bacteria</taxon>
        <taxon>Pseudomonadati</taxon>
        <taxon>Pseudomonadota</taxon>
        <taxon>Alphaproteobacteria</taxon>
        <taxon>Rhodobacterales</taxon>
        <taxon>Roseobacteraceae</taxon>
        <taxon>Actibacterium</taxon>
    </lineage>
</organism>
<sequence length="62" mass="7207">MEPVVKEIHPSLFTKVMRFPEPVRRDVLEYLGATPVIDDRLSQLINDMSRGFDAAHKAERRQ</sequence>
<gene>
    <name evidence="1" type="ORF">ACMU_16960</name>
</gene>
<evidence type="ECO:0000313" key="1">
    <source>
        <dbReference type="EMBL" id="KAJ54804.1"/>
    </source>
</evidence>
<evidence type="ECO:0000313" key="2">
    <source>
        <dbReference type="Proteomes" id="UP000026249"/>
    </source>
</evidence>
<protein>
    <submittedName>
        <fullName evidence="1">Uncharacterized protein</fullName>
    </submittedName>
</protein>
<name>A0A037ZE80_9RHOB</name>
<dbReference type="AlphaFoldDB" id="A0A037ZE80"/>